<sequence>MVLDSPEMEFLFELDMLGKHAPVTSGILTEKKNDPLAIGQSSGVARSGVTVGPDFEAKVAELVELGFGREAVIQALRLDYLMEMKNRLLGFFWRLNNNYSFSQQYYYSSWGIIFILVIQ</sequence>
<proteinExistence type="predicted"/>
<dbReference type="InterPro" id="IPR015940">
    <property type="entry name" value="UBA"/>
</dbReference>
<evidence type="ECO:0000313" key="3">
    <source>
        <dbReference type="Proteomes" id="UP000006729"/>
    </source>
</evidence>
<reference evidence="2 3" key="1">
    <citation type="journal article" date="2006" name="Science">
        <title>The genome of black cottonwood, Populus trichocarpa (Torr. &amp; Gray).</title>
        <authorList>
            <person name="Tuskan G.A."/>
            <person name="Difazio S."/>
            <person name="Jansson S."/>
            <person name="Bohlmann J."/>
            <person name="Grigoriev I."/>
            <person name="Hellsten U."/>
            <person name="Putnam N."/>
            <person name="Ralph S."/>
            <person name="Rombauts S."/>
            <person name="Salamov A."/>
            <person name="Schein J."/>
            <person name="Sterck L."/>
            <person name="Aerts A."/>
            <person name="Bhalerao R.R."/>
            <person name="Bhalerao R.P."/>
            <person name="Blaudez D."/>
            <person name="Boerjan W."/>
            <person name="Brun A."/>
            <person name="Brunner A."/>
            <person name="Busov V."/>
            <person name="Campbell M."/>
            <person name="Carlson J."/>
            <person name="Chalot M."/>
            <person name="Chapman J."/>
            <person name="Chen G.L."/>
            <person name="Cooper D."/>
            <person name="Coutinho P.M."/>
            <person name="Couturier J."/>
            <person name="Covert S."/>
            <person name="Cronk Q."/>
            <person name="Cunningham R."/>
            <person name="Davis J."/>
            <person name="Degroeve S."/>
            <person name="Dejardin A."/>
            <person name="Depamphilis C."/>
            <person name="Detter J."/>
            <person name="Dirks B."/>
            <person name="Dubchak I."/>
            <person name="Duplessis S."/>
            <person name="Ehlting J."/>
            <person name="Ellis B."/>
            <person name="Gendler K."/>
            <person name="Goodstein D."/>
            <person name="Gribskov M."/>
            <person name="Grimwood J."/>
            <person name="Groover A."/>
            <person name="Gunter L."/>
            <person name="Hamberger B."/>
            <person name="Heinze B."/>
            <person name="Helariutta Y."/>
            <person name="Henrissat B."/>
            <person name="Holligan D."/>
            <person name="Holt R."/>
            <person name="Huang W."/>
            <person name="Islam-Faridi N."/>
            <person name="Jones S."/>
            <person name="Jones-Rhoades M."/>
            <person name="Jorgensen R."/>
            <person name="Joshi C."/>
            <person name="Kangasjarvi J."/>
            <person name="Karlsson J."/>
            <person name="Kelleher C."/>
            <person name="Kirkpatrick R."/>
            <person name="Kirst M."/>
            <person name="Kohler A."/>
            <person name="Kalluri U."/>
            <person name="Larimer F."/>
            <person name="Leebens-Mack J."/>
            <person name="Leple J.C."/>
            <person name="Locascio P."/>
            <person name="Lou Y."/>
            <person name="Lucas S."/>
            <person name="Martin F."/>
            <person name="Montanini B."/>
            <person name="Napoli C."/>
            <person name="Nelson D.R."/>
            <person name="Nelson C."/>
            <person name="Nieminen K."/>
            <person name="Nilsson O."/>
            <person name="Pereda V."/>
            <person name="Peter G."/>
            <person name="Philippe R."/>
            <person name="Pilate G."/>
            <person name="Poliakov A."/>
            <person name="Razumovskaya J."/>
            <person name="Richardson P."/>
            <person name="Rinaldi C."/>
            <person name="Ritland K."/>
            <person name="Rouze P."/>
            <person name="Ryaboy D."/>
            <person name="Schmutz J."/>
            <person name="Schrader J."/>
            <person name="Segerman B."/>
            <person name="Shin H."/>
            <person name="Siddiqui A."/>
            <person name="Sterky F."/>
            <person name="Terry A."/>
            <person name="Tsai C.J."/>
            <person name="Uberbacher E."/>
            <person name="Unneberg P."/>
            <person name="Vahala J."/>
            <person name="Wall K."/>
            <person name="Wessler S."/>
            <person name="Yang G."/>
            <person name="Yin T."/>
            <person name="Douglas C."/>
            <person name="Marra M."/>
            <person name="Sandberg G."/>
            <person name="Van de Peer Y."/>
            <person name="Rokhsar D."/>
        </authorList>
    </citation>
    <scope>NUCLEOTIDE SEQUENCE [LARGE SCALE GENOMIC DNA]</scope>
    <source>
        <strain evidence="3">cv. Nisqually</strain>
    </source>
</reference>
<dbReference type="STRING" id="3694.B9N5M3"/>
<dbReference type="Proteomes" id="UP000006729">
    <property type="component" value="Chromosome 11"/>
</dbReference>
<organism evidence="2 3">
    <name type="scientific">Populus trichocarpa</name>
    <name type="common">Western balsam poplar</name>
    <name type="synonym">Populus balsamifera subsp. trichocarpa</name>
    <dbReference type="NCBI Taxonomy" id="3694"/>
    <lineage>
        <taxon>Eukaryota</taxon>
        <taxon>Viridiplantae</taxon>
        <taxon>Streptophyta</taxon>
        <taxon>Embryophyta</taxon>
        <taxon>Tracheophyta</taxon>
        <taxon>Spermatophyta</taxon>
        <taxon>Magnoliopsida</taxon>
        <taxon>eudicotyledons</taxon>
        <taxon>Gunneridae</taxon>
        <taxon>Pentapetalae</taxon>
        <taxon>rosids</taxon>
        <taxon>fabids</taxon>
        <taxon>Malpighiales</taxon>
        <taxon>Salicaceae</taxon>
        <taxon>Saliceae</taxon>
        <taxon>Populus</taxon>
    </lineage>
</organism>
<dbReference type="InParanoid" id="B9N5M3"/>
<dbReference type="Pfam" id="PF00627">
    <property type="entry name" value="UBA"/>
    <property type="match status" value="1"/>
</dbReference>
<keyword evidence="3" id="KW-1185">Reference proteome</keyword>
<name>B9N5M3_POPTR</name>
<evidence type="ECO:0000259" key="1">
    <source>
        <dbReference type="Pfam" id="PF00627"/>
    </source>
</evidence>
<dbReference type="SUPFAM" id="SSF46934">
    <property type="entry name" value="UBA-like"/>
    <property type="match status" value="1"/>
</dbReference>
<feature type="domain" description="UBA" evidence="1">
    <location>
        <begin position="56"/>
        <end position="77"/>
    </location>
</feature>
<dbReference type="AlphaFoldDB" id="B9N5M3"/>
<accession>B9N5M3</accession>
<dbReference type="InterPro" id="IPR009060">
    <property type="entry name" value="UBA-like_sf"/>
</dbReference>
<protein>
    <recommendedName>
        <fullName evidence="1">UBA domain-containing protein</fullName>
    </recommendedName>
</protein>
<gene>
    <name evidence="2" type="ORF">POPTR_011G166600</name>
</gene>
<dbReference type="EMBL" id="CM009300">
    <property type="protein sequence ID" value="PNT13828.1"/>
    <property type="molecule type" value="Genomic_DNA"/>
</dbReference>
<evidence type="ECO:0000313" key="2">
    <source>
        <dbReference type="EMBL" id="PNT13828.1"/>
    </source>
</evidence>
<dbReference type="HOGENOM" id="CLU_2065502_0_0_1"/>